<keyword evidence="1" id="KW-0472">Membrane</keyword>
<dbReference type="PANTHER" id="PTHR46573:SF1">
    <property type="entry name" value="WD REPEAT, SAM AND U-BOX DOMAIN-CONTAINING PROTEIN 1"/>
    <property type="match status" value="1"/>
</dbReference>
<name>A0A813PCS1_9BILA</name>
<dbReference type="OrthoDB" id="128536at2759"/>
<evidence type="ECO:0000259" key="2">
    <source>
        <dbReference type="PROSITE" id="PS51698"/>
    </source>
</evidence>
<dbReference type="InterPro" id="IPR003613">
    <property type="entry name" value="Ubox_domain"/>
</dbReference>
<dbReference type="PANTHER" id="PTHR46573">
    <property type="entry name" value="WD REPEAT, SAM AND U-BOX DOMAIN-CONTAINING PROTEIN 1"/>
    <property type="match status" value="1"/>
</dbReference>
<dbReference type="GO" id="GO:0004842">
    <property type="term" value="F:ubiquitin-protein transferase activity"/>
    <property type="evidence" value="ECO:0007669"/>
    <property type="project" value="InterPro"/>
</dbReference>
<gene>
    <name evidence="3" type="ORF">QVE165_LOCUS1562</name>
</gene>
<feature type="transmembrane region" description="Helical" evidence="1">
    <location>
        <begin position="117"/>
        <end position="141"/>
    </location>
</feature>
<feature type="domain" description="U-box" evidence="2">
    <location>
        <begin position="10"/>
        <end position="83"/>
    </location>
</feature>
<dbReference type="GO" id="GO:0016567">
    <property type="term" value="P:protein ubiquitination"/>
    <property type="evidence" value="ECO:0007669"/>
    <property type="project" value="InterPro"/>
</dbReference>
<dbReference type="Proteomes" id="UP000663832">
    <property type="component" value="Unassembled WGS sequence"/>
</dbReference>
<dbReference type="PROSITE" id="PS51698">
    <property type="entry name" value="U_BOX"/>
    <property type="match status" value="1"/>
</dbReference>
<evidence type="ECO:0000313" key="3">
    <source>
        <dbReference type="EMBL" id="CAF0752312.1"/>
    </source>
</evidence>
<comment type="caution">
    <text evidence="3">The sequence shown here is derived from an EMBL/GenBank/DDBJ whole genome shotgun (WGS) entry which is preliminary data.</text>
</comment>
<dbReference type="AlphaFoldDB" id="A0A813PCS1"/>
<keyword evidence="1" id="KW-1133">Transmembrane helix</keyword>
<reference evidence="3" key="1">
    <citation type="submission" date="2021-02" db="EMBL/GenBank/DDBJ databases">
        <authorList>
            <person name="Nowell W R."/>
        </authorList>
    </citation>
    <scope>NUCLEOTIDE SEQUENCE</scope>
</reference>
<dbReference type="InterPro" id="IPR013083">
    <property type="entry name" value="Znf_RING/FYVE/PHD"/>
</dbReference>
<dbReference type="SMART" id="SM00504">
    <property type="entry name" value="Ubox"/>
    <property type="match status" value="1"/>
</dbReference>
<dbReference type="SUPFAM" id="SSF57850">
    <property type="entry name" value="RING/U-box"/>
    <property type="match status" value="1"/>
</dbReference>
<keyword evidence="1" id="KW-0812">Transmembrane</keyword>
<dbReference type="EMBL" id="CAJNOM010000005">
    <property type="protein sequence ID" value="CAF0752312.1"/>
    <property type="molecule type" value="Genomic_DNA"/>
</dbReference>
<evidence type="ECO:0000313" key="4">
    <source>
        <dbReference type="Proteomes" id="UP000663832"/>
    </source>
</evidence>
<proteinExistence type="predicted"/>
<dbReference type="Gene3D" id="2.60.120.260">
    <property type="entry name" value="Galactose-binding domain-like"/>
    <property type="match status" value="1"/>
</dbReference>
<dbReference type="Gene3D" id="3.30.40.10">
    <property type="entry name" value="Zinc/RING finger domain, C3HC4 (zinc finger)"/>
    <property type="match status" value="1"/>
</dbReference>
<sequence>MENTSDTTVQSNHDLICPITLEIYRDPVLAEDGHIYERTAISQWIKQQGTSPLTREPLNINNLRSDENIKQLCQSYRSDSITYNGQMNLVSITTNQLDAHAERQIPCKQKSNTKRTLLIIIIIVSIISSLIIATFVILFHIRSNSVSETSTINENPLTLYKLPNNCTLSTIVPLFSWNNMKQFNYTYYSKLYKATSTQTILTFAFRNDPSYWCLDNVSVMDISSQTELIINGGFENNPSDGFFRCNSYGNSSLNLFLASPYPYKGKRSFCDGSVGLPDYLNQRLHTKIGHVYHISFWLQNMGDVLNSAQVVMSH</sequence>
<dbReference type="CDD" id="cd16655">
    <property type="entry name" value="RING-Ubox_WDSUB1-like"/>
    <property type="match status" value="1"/>
</dbReference>
<dbReference type="Pfam" id="PF04564">
    <property type="entry name" value="U-box"/>
    <property type="match status" value="1"/>
</dbReference>
<organism evidence="3 4">
    <name type="scientific">Adineta steineri</name>
    <dbReference type="NCBI Taxonomy" id="433720"/>
    <lineage>
        <taxon>Eukaryota</taxon>
        <taxon>Metazoa</taxon>
        <taxon>Spiralia</taxon>
        <taxon>Gnathifera</taxon>
        <taxon>Rotifera</taxon>
        <taxon>Eurotatoria</taxon>
        <taxon>Bdelloidea</taxon>
        <taxon>Adinetida</taxon>
        <taxon>Adinetidae</taxon>
        <taxon>Adineta</taxon>
    </lineage>
</organism>
<accession>A0A813PCS1</accession>
<keyword evidence="4" id="KW-1185">Reference proteome</keyword>
<protein>
    <recommendedName>
        <fullName evidence="2">U-box domain-containing protein</fullName>
    </recommendedName>
</protein>
<dbReference type="InterPro" id="IPR052085">
    <property type="entry name" value="WD-SAM-U-box"/>
</dbReference>
<evidence type="ECO:0000256" key="1">
    <source>
        <dbReference type="SAM" id="Phobius"/>
    </source>
</evidence>